<feature type="non-terminal residue" evidence="1">
    <location>
        <position position="1"/>
    </location>
</feature>
<evidence type="ECO:0000313" key="1">
    <source>
        <dbReference type="EMBL" id="CEK51554.1"/>
    </source>
</evidence>
<feature type="non-terminal residue" evidence="1">
    <location>
        <position position="108"/>
    </location>
</feature>
<gene>
    <name evidence="1" type="primary">ORF13715</name>
</gene>
<dbReference type="EMBL" id="HACG01004689">
    <property type="protein sequence ID" value="CEK51554.1"/>
    <property type="molecule type" value="Transcribed_RNA"/>
</dbReference>
<accession>A0A0B6Y5X3</accession>
<protein>
    <submittedName>
        <fullName evidence="1">Uncharacterized protein</fullName>
    </submittedName>
</protein>
<reference evidence="1" key="1">
    <citation type="submission" date="2014-12" db="EMBL/GenBank/DDBJ databases">
        <title>Insight into the proteome of Arion vulgaris.</title>
        <authorList>
            <person name="Aradska J."/>
            <person name="Bulat T."/>
            <person name="Smidak R."/>
            <person name="Sarate P."/>
            <person name="Gangsoo J."/>
            <person name="Sialana F."/>
            <person name="Bilban M."/>
            <person name="Lubec G."/>
        </authorList>
    </citation>
    <scope>NUCLEOTIDE SEQUENCE</scope>
    <source>
        <tissue evidence="1">Skin</tissue>
    </source>
</reference>
<proteinExistence type="predicted"/>
<organism evidence="1">
    <name type="scientific">Arion vulgaris</name>
    <dbReference type="NCBI Taxonomy" id="1028688"/>
    <lineage>
        <taxon>Eukaryota</taxon>
        <taxon>Metazoa</taxon>
        <taxon>Spiralia</taxon>
        <taxon>Lophotrochozoa</taxon>
        <taxon>Mollusca</taxon>
        <taxon>Gastropoda</taxon>
        <taxon>Heterobranchia</taxon>
        <taxon>Euthyneura</taxon>
        <taxon>Panpulmonata</taxon>
        <taxon>Eupulmonata</taxon>
        <taxon>Stylommatophora</taxon>
        <taxon>Helicina</taxon>
        <taxon>Arionoidea</taxon>
        <taxon>Arionidae</taxon>
        <taxon>Arion</taxon>
    </lineage>
</organism>
<name>A0A0B6Y5X3_9EUPU</name>
<sequence>TNTQPEPENQTKVDNTFLSGSLQNLFSTHVDTQNTLLSTTMNDDKSKKKAVKLENLAEKLKIDGIQLSDSAEELAPIDTSTDKSFENDIDCKNYEELYKQNQQLQEEN</sequence>
<dbReference type="AlphaFoldDB" id="A0A0B6Y5X3"/>